<sequence>MKTEVTNILLTGATGILGSEVMYQLLAAYASGKLSGKLVLLIRSIPEKTAEERLLHMLEYPERPQYIHAYSTAQLMEHILVIDAVYYQLTPADTAAIAAQGPLYLIHSAASTNLGYTAEALREIYQLNYLGTLHLLKTLTPYLRKFTFISTIYSKDILAGTITDEYINLSDDGLPADWDMVMPQSPYILYKIIIEREIVTWCVQQQLEWQILRPGLIAGRLTDIPLYHAAKYNVFYQIGIVFTNWKARNPGLQFPASRIAGKATTQIDIVPVDYVAQAICRAFCHPDIRQLNIILSKPISLREIADEIFRHNEEYYEFTDHIPDNQTPQESYYYQKCGDVYTRYLLMPPHQFNTSRLRTLMHDVPEPDITAVFQQLYSYAHQRRFSTGWENYRSQKKVMVASGLKC</sequence>
<dbReference type="Gene3D" id="3.40.50.720">
    <property type="entry name" value="NAD(P)-binding Rossmann-like Domain"/>
    <property type="match status" value="1"/>
</dbReference>
<dbReference type="InterPro" id="IPR013120">
    <property type="entry name" value="FAR_NAD-bd"/>
</dbReference>
<dbReference type="PANTHER" id="PTHR43000">
    <property type="entry name" value="DTDP-D-GLUCOSE 4,6-DEHYDRATASE-RELATED"/>
    <property type="match status" value="1"/>
</dbReference>
<proteinExistence type="predicted"/>
<accession>A0A9Q5D6T3</accession>
<dbReference type="Pfam" id="PF07993">
    <property type="entry name" value="NAD_binding_4"/>
    <property type="match status" value="1"/>
</dbReference>
<keyword evidence="3" id="KW-1185">Reference proteome</keyword>
<evidence type="ECO:0000313" key="2">
    <source>
        <dbReference type="EMBL" id="NSL86081.1"/>
    </source>
</evidence>
<comment type="caution">
    <text evidence="2">The sequence shown here is derived from an EMBL/GenBank/DDBJ whole genome shotgun (WGS) entry which is preliminary data.</text>
</comment>
<reference evidence="2" key="1">
    <citation type="submission" date="2020-05" db="EMBL/GenBank/DDBJ databases">
        <title>Chitinophaga laudate sp. nov., isolated from a tropical peat swamp.</title>
        <authorList>
            <person name="Goh C.B.S."/>
            <person name="Lee M.S."/>
            <person name="Parimannan S."/>
            <person name="Pasbakhsh P."/>
            <person name="Yule C.M."/>
            <person name="Rajandas H."/>
            <person name="Loke S."/>
            <person name="Croft L."/>
            <person name="Tan J.B.L."/>
        </authorList>
    </citation>
    <scope>NUCLEOTIDE SEQUENCE</scope>
    <source>
        <strain evidence="2">Mgbs1</strain>
    </source>
</reference>
<dbReference type="Proteomes" id="UP000281028">
    <property type="component" value="Unassembled WGS sequence"/>
</dbReference>
<gene>
    <name evidence="2" type="ORF">ECE50_004510</name>
</gene>
<name>A0A9Q5D6T3_9BACT</name>
<feature type="domain" description="Thioester reductase (TE)" evidence="1">
    <location>
        <begin position="10"/>
        <end position="279"/>
    </location>
</feature>
<dbReference type="EMBL" id="RIAR02000001">
    <property type="protein sequence ID" value="NSL86081.1"/>
    <property type="molecule type" value="Genomic_DNA"/>
</dbReference>
<dbReference type="SUPFAM" id="SSF51735">
    <property type="entry name" value="NAD(P)-binding Rossmann-fold domains"/>
    <property type="match status" value="1"/>
</dbReference>
<evidence type="ECO:0000259" key="1">
    <source>
        <dbReference type="Pfam" id="PF07993"/>
    </source>
</evidence>
<dbReference type="AlphaFoldDB" id="A0A9Q5D6T3"/>
<evidence type="ECO:0000313" key="3">
    <source>
        <dbReference type="Proteomes" id="UP000281028"/>
    </source>
</evidence>
<protein>
    <submittedName>
        <fullName evidence="2">NAD-dependent epimerase/dehydratase family protein</fullName>
    </submittedName>
</protein>
<dbReference type="InterPro" id="IPR036291">
    <property type="entry name" value="NAD(P)-bd_dom_sf"/>
</dbReference>
<organism evidence="2 3">
    <name type="scientific">Chitinophaga solisilvae</name>
    <dbReference type="NCBI Taxonomy" id="1233460"/>
    <lineage>
        <taxon>Bacteria</taxon>
        <taxon>Pseudomonadati</taxon>
        <taxon>Bacteroidota</taxon>
        <taxon>Chitinophagia</taxon>
        <taxon>Chitinophagales</taxon>
        <taxon>Chitinophagaceae</taxon>
        <taxon>Chitinophaga</taxon>
    </lineage>
</organism>